<feature type="transmembrane region" description="Helical" evidence="6">
    <location>
        <begin position="165"/>
        <end position="188"/>
    </location>
</feature>
<evidence type="ECO:0000313" key="8">
    <source>
        <dbReference type="EMBL" id="MFD1486288.1"/>
    </source>
</evidence>
<feature type="transmembrane region" description="Helical" evidence="6">
    <location>
        <begin position="96"/>
        <end position="115"/>
    </location>
</feature>
<keyword evidence="2 6" id="KW-1003">Cell membrane</keyword>
<evidence type="ECO:0000256" key="6">
    <source>
        <dbReference type="RuleBase" id="RU366058"/>
    </source>
</evidence>
<comment type="caution">
    <text evidence="8">The sequence shown here is derived from an EMBL/GenBank/DDBJ whole genome shotgun (WGS) entry which is preliminary data.</text>
</comment>
<dbReference type="PANTHER" id="PTHR12677">
    <property type="entry name" value="GOLGI APPARATUS MEMBRANE PROTEIN TVP38-RELATED"/>
    <property type="match status" value="1"/>
</dbReference>
<evidence type="ECO:0000259" key="7">
    <source>
        <dbReference type="Pfam" id="PF09335"/>
    </source>
</evidence>
<dbReference type="EMBL" id="JBHTON010000056">
    <property type="protein sequence ID" value="MFD1486288.1"/>
    <property type="molecule type" value="Genomic_DNA"/>
</dbReference>
<organism evidence="8 9">
    <name type="scientific">Lacticaseibacillus baoqingensis</name>
    <dbReference type="NCBI Taxonomy" id="2486013"/>
    <lineage>
        <taxon>Bacteria</taxon>
        <taxon>Bacillati</taxon>
        <taxon>Bacillota</taxon>
        <taxon>Bacilli</taxon>
        <taxon>Lactobacillales</taxon>
        <taxon>Lactobacillaceae</taxon>
        <taxon>Lacticaseibacillus</taxon>
    </lineage>
</organism>
<comment type="similarity">
    <text evidence="6">Belongs to the TVP38/TMEM64 family.</text>
</comment>
<keyword evidence="5 6" id="KW-0472">Membrane</keyword>
<comment type="subcellular location">
    <subcellularLocation>
        <location evidence="1 6">Cell membrane</location>
        <topology evidence="1 6">Multi-pass membrane protein</topology>
    </subcellularLocation>
</comment>
<reference evidence="9" key="1">
    <citation type="journal article" date="2019" name="Int. J. Syst. Evol. Microbiol.">
        <title>The Global Catalogue of Microorganisms (GCM) 10K type strain sequencing project: providing services to taxonomists for standard genome sequencing and annotation.</title>
        <authorList>
            <consortium name="The Broad Institute Genomics Platform"/>
            <consortium name="The Broad Institute Genome Sequencing Center for Infectious Disease"/>
            <person name="Wu L."/>
            <person name="Ma J."/>
        </authorList>
    </citation>
    <scope>NUCLEOTIDE SEQUENCE [LARGE SCALE GENOMIC DNA]</scope>
    <source>
        <strain evidence="9">CCM 8903</strain>
    </source>
</reference>
<dbReference type="Pfam" id="PF09335">
    <property type="entry name" value="VTT_dom"/>
    <property type="match status" value="1"/>
</dbReference>
<feature type="transmembrane region" description="Helical" evidence="6">
    <location>
        <begin position="136"/>
        <end position="159"/>
    </location>
</feature>
<comment type="caution">
    <text evidence="6">Lacks conserved residue(s) required for the propagation of feature annotation.</text>
</comment>
<accession>A0ABW4EAN4</accession>
<evidence type="ECO:0000256" key="5">
    <source>
        <dbReference type="ARBA" id="ARBA00023136"/>
    </source>
</evidence>
<dbReference type="PANTHER" id="PTHR12677:SF49">
    <property type="entry name" value="TVP38_TMEM64 FAMILY MEMBRANE PROTEIN"/>
    <property type="match status" value="1"/>
</dbReference>
<evidence type="ECO:0000256" key="4">
    <source>
        <dbReference type="ARBA" id="ARBA00022989"/>
    </source>
</evidence>
<keyword evidence="9" id="KW-1185">Reference proteome</keyword>
<evidence type="ECO:0000256" key="1">
    <source>
        <dbReference type="ARBA" id="ARBA00004651"/>
    </source>
</evidence>
<sequence>MTASIKMLHAAQALMVLLLVISAVILVHSGNLATISQLQGLVQSAGVWAPLAFIGLQIIQVTLPIVPGGLSTVAAVAIFGPVWGFVYNYIGISLGSVAAFLLVRHFGKPLVAAVISPKRVAKYAHYLNDGPRFARIFTIAILLPVAPDDLLCLLAGLTTMPLKQFVWIISLCKPWTIIAYSLGMHSLLQLLGSF</sequence>
<evidence type="ECO:0000256" key="3">
    <source>
        <dbReference type="ARBA" id="ARBA00022692"/>
    </source>
</evidence>
<name>A0ABW4EAN4_9LACO</name>
<dbReference type="InterPro" id="IPR032816">
    <property type="entry name" value="VTT_dom"/>
</dbReference>
<dbReference type="RefSeq" id="WP_125754436.1">
    <property type="nucleotide sequence ID" value="NZ_JBHTON010000056.1"/>
</dbReference>
<evidence type="ECO:0000313" key="9">
    <source>
        <dbReference type="Proteomes" id="UP001597252"/>
    </source>
</evidence>
<dbReference type="InterPro" id="IPR015414">
    <property type="entry name" value="TMEM64"/>
</dbReference>
<dbReference type="Proteomes" id="UP001597252">
    <property type="component" value="Unassembled WGS sequence"/>
</dbReference>
<feature type="domain" description="VTT" evidence="7">
    <location>
        <begin position="66"/>
        <end position="183"/>
    </location>
</feature>
<keyword evidence="4 6" id="KW-1133">Transmembrane helix</keyword>
<evidence type="ECO:0000256" key="2">
    <source>
        <dbReference type="ARBA" id="ARBA00022475"/>
    </source>
</evidence>
<proteinExistence type="inferred from homology"/>
<keyword evidence="3 6" id="KW-0812">Transmembrane</keyword>
<protein>
    <recommendedName>
        <fullName evidence="6">TVP38/TMEM64 family membrane protein</fullName>
    </recommendedName>
</protein>
<gene>
    <name evidence="8" type="ORF">ACFQ5J_13735</name>
</gene>